<evidence type="ECO:0000313" key="2">
    <source>
        <dbReference type="Proteomes" id="UP000178726"/>
    </source>
</evidence>
<reference evidence="1 2" key="1">
    <citation type="journal article" date="2016" name="Nat. Commun.">
        <title>Thousands of microbial genomes shed light on interconnected biogeochemical processes in an aquifer system.</title>
        <authorList>
            <person name="Anantharaman K."/>
            <person name="Brown C.T."/>
            <person name="Hug L.A."/>
            <person name="Sharon I."/>
            <person name="Castelle C.J."/>
            <person name="Probst A.J."/>
            <person name="Thomas B.C."/>
            <person name="Singh A."/>
            <person name="Wilkins M.J."/>
            <person name="Karaoz U."/>
            <person name="Brodie E.L."/>
            <person name="Williams K.H."/>
            <person name="Hubbard S.S."/>
            <person name="Banfield J.F."/>
        </authorList>
    </citation>
    <scope>NUCLEOTIDE SEQUENCE [LARGE SCALE GENOMIC DNA]</scope>
</reference>
<organism evidence="1 2">
    <name type="scientific">Candidatus Magasanikbacteria bacterium RIFCSPLOWO2_02_FULL_44_11</name>
    <dbReference type="NCBI Taxonomy" id="1798689"/>
    <lineage>
        <taxon>Bacteria</taxon>
        <taxon>Candidatus Magasanikiibacteriota</taxon>
    </lineage>
</organism>
<dbReference type="AlphaFoldDB" id="A0A1F6NAB8"/>
<gene>
    <name evidence="1" type="ORF">A3I29_03790</name>
</gene>
<protein>
    <submittedName>
        <fullName evidence="1">Uncharacterized protein</fullName>
    </submittedName>
</protein>
<name>A0A1F6NAB8_9BACT</name>
<dbReference type="Proteomes" id="UP000178726">
    <property type="component" value="Unassembled WGS sequence"/>
</dbReference>
<sequence length="85" mass="9826">MGILKYNRKKIENQSTLIHSAKTKIRKGGWKKCLDFNTKRQFLLDYVEKVSYREGQVTLRGSVPVKLKAYTDPINRAKQVGLNSQ</sequence>
<proteinExistence type="predicted"/>
<evidence type="ECO:0000313" key="1">
    <source>
        <dbReference type="EMBL" id="OGH80862.1"/>
    </source>
</evidence>
<dbReference type="EMBL" id="MFQK01000022">
    <property type="protein sequence ID" value="OGH80862.1"/>
    <property type="molecule type" value="Genomic_DNA"/>
</dbReference>
<accession>A0A1F6NAB8</accession>
<comment type="caution">
    <text evidence="1">The sequence shown here is derived from an EMBL/GenBank/DDBJ whole genome shotgun (WGS) entry which is preliminary data.</text>
</comment>